<feature type="region of interest" description="Disordered" evidence="2">
    <location>
        <begin position="124"/>
        <end position="205"/>
    </location>
</feature>
<gene>
    <name evidence="3" type="ORF">DPMN_025657</name>
</gene>
<reference evidence="3" key="2">
    <citation type="submission" date="2020-11" db="EMBL/GenBank/DDBJ databases">
        <authorList>
            <person name="McCartney M.A."/>
            <person name="Auch B."/>
            <person name="Kono T."/>
            <person name="Mallez S."/>
            <person name="Becker A."/>
            <person name="Gohl D.M."/>
            <person name="Silverstein K.A.T."/>
            <person name="Koren S."/>
            <person name="Bechman K.B."/>
            <person name="Herman A."/>
            <person name="Abrahante J.E."/>
            <person name="Garbe J."/>
        </authorList>
    </citation>
    <scope>NUCLEOTIDE SEQUENCE</scope>
    <source>
        <strain evidence="3">Duluth1</strain>
        <tissue evidence="3">Whole animal</tissue>
    </source>
</reference>
<comment type="caution">
    <text evidence="3">The sequence shown here is derived from an EMBL/GenBank/DDBJ whole genome shotgun (WGS) entry which is preliminary data.</text>
</comment>
<evidence type="ECO:0000313" key="3">
    <source>
        <dbReference type="EMBL" id="KAH3862684.1"/>
    </source>
</evidence>
<keyword evidence="1" id="KW-0175">Coiled coil</keyword>
<keyword evidence="4" id="KW-1185">Reference proteome</keyword>
<sequence>MELDLVKRENERLRRQQEDTFGVTADSVDRMKKELERAKTTRMFLLEDIEVRKGKSEKMEADIFELNMKLESFNKKLNEYNQMRDEWMNTSEKLQKTEEKCEKLTKVNKNLRLLLLKHHIDPKSVDFDNGRSKKSAASDKGPVRSILKPSGLKRKPDAHTQSHNNTITGHPPRGTRSLGDNRQDPAEVVDEEVKRRTSFTSRKALGRGPPSYLGYYTDIHHSRVMGKAKVDTVHLPKLVVA</sequence>
<evidence type="ECO:0000313" key="4">
    <source>
        <dbReference type="Proteomes" id="UP000828390"/>
    </source>
</evidence>
<organism evidence="3 4">
    <name type="scientific">Dreissena polymorpha</name>
    <name type="common">Zebra mussel</name>
    <name type="synonym">Mytilus polymorpha</name>
    <dbReference type="NCBI Taxonomy" id="45954"/>
    <lineage>
        <taxon>Eukaryota</taxon>
        <taxon>Metazoa</taxon>
        <taxon>Spiralia</taxon>
        <taxon>Lophotrochozoa</taxon>
        <taxon>Mollusca</taxon>
        <taxon>Bivalvia</taxon>
        <taxon>Autobranchia</taxon>
        <taxon>Heteroconchia</taxon>
        <taxon>Euheterodonta</taxon>
        <taxon>Imparidentia</taxon>
        <taxon>Neoheterodontei</taxon>
        <taxon>Myida</taxon>
        <taxon>Dreissenoidea</taxon>
        <taxon>Dreissenidae</taxon>
        <taxon>Dreissena</taxon>
    </lineage>
</organism>
<feature type="compositionally biased region" description="Basic and acidic residues" evidence="2">
    <location>
        <begin position="179"/>
        <end position="195"/>
    </location>
</feature>
<accession>A0A9D4LRV6</accession>
<name>A0A9D4LRV6_DREPO</name>
<reference evidence="3" key="1">
    <citation type="journal article" date="2019" name="bioRxiv">
        <title>The Genome of the Zebra Mussel, Dreissena polymorpha: A Resource for Invasive Species Research.</title>
        <authorList>
            <person name="McCartney M.A."/>
            <person name="Auch B."/>
            <person name="Kono T."/>
            <person name="Mallez S."/>
            <person name="Zhang Y."/>
            <person name="Obille A."/>
            <person name="Becker A."/>
            <person name="Abrahante J.E."/>
            <person name="Garbe J."/>
            <person name="Badalamenti J.P."/>
            <person name="Herman A."/>
            <person name="Mangelson H."/>
            <person name="Liachko I."/>
            <person name="Sullivan S."/>
            <person name="Sone E.D."/>
            <person name="Koren S."/>
            <person name="Silverstein K.A.T."/>
            <person name="Beckman K.B."/>
            <person name="Gohl D.M."/>
        </authorList>
    </citation>
    <scope>NUCLEOTIDE SEQUENCE</scope>
    <source>
        <strain evidence="3">Duluth1</strain>
        <tissue evidence="3">Whole animal</tissue>
    </source>
</reference>
<dbReference type="Proteomes" id="UP000828390">
    <property type="component" value="Unassembled WGS sequence"/>
</dbReference>
<evidence type="ECO:0000256" key="2">
    <source>
        <dbReference type="SAM" id="MobiDB-lite"/>
    </source>
</evidence>
<protein>
    <submittedName>
        <fullName evidence="3">Uncharacterized protein</fullName>
    </submittedName>
</protein>
<proteinExistence type="predicted"/>
<dbReference type="AlphaFoldDB" id="A0A9D4LRV6"/>
<evidence type="ECO:0000256" key="1">
    <source>
        <dbReference type="SAM" id="Coils"/>
    </source>
</evidence>
<dbReference type="EMBL" id="JAIWYP010000002">
    <property type="protein sequence ID" value="KAH3862684.1"/>
    <property type="molecule type" value="Genomic_DNA"/>
</dbReference>
<feature type="coiled-coil region" evidence="1">
    <location>
        <begin position="28"/>
        <end position="114"/>
    </location>
</feature>